<comment type="caution">
    <text evidence="2">The sequence shown here is derived from an EMBL/GenBank/DDBJ whole genome shotgun (WGS) entry which is preliminary data.</text>
</comment>
<dbReference type="Gene3D" id="3.50.50.60">
    <property type="entry name" value="FAD/NAD(P)-binding domain"/>
    <property type="match status" value="1"/>
</dbReference>
<dbReference type="SUPFAM" id="SSF51905">
    <property type="entry name" value="FAD/NAD(P)-binding domain"/>
    <property type="match status" value="1"/>
</dbReference>
<dbReference type="InterPro" id="IPR038732">
    <property type="entry name" value="HpyO/CreE_NAD-binding"/>
</dbReference>
<sequence>MTEATPTPLPPCDLAIIGGGAGGVLAAMQALRLATTPLRIVMIEPRDVLAQGVAYATTYGEHVLNVPAARMSAFDDRPADFLDYVVATMPPGGPDRDTLAHAFIERRQYGEYLRTRLQEATAASPASLLVVQDSVSELDARGDGATLHLAAHGPLEAKGVVLAVGNTPKPLPARGAPQLPEGRSLAAWDFDAVKAIPSDAELCIIGSGLSMVDTVLSLADNGHTGAIHVLSRHALLPLPHCHGPAATFDPAPMQSMSLRARMRFLRAAAKQAVADGLPWQAAMERIRPHGQALWQSLSIADQRRFLRHVVRQWDVHRHRIAPEVHAVLQAMLDRGQLRLHRGRLDTVMNEGRRLRVTTHTRDGRTDEFDVDYVVNATGVEMRAQTMRNPLLHDVLGKGHAQPGPHGIGLKAARDGRMVDADGTAQPRVFILGSLRIGCVWESIAIPELRGQAETAVRELLAIPAP</sequence>
<dbReference type="RefSeq" id="WP_162338958.1">
    <property type="nucleotide sequence ID" value="NZ_JBHSRQ010000014.1"/>
</dbReference>
<keyword evidence="3" id="KW-1185">Reference proteome</keyword>
<evidence type="ECO:0000259" key="1">
    <source>
        <dbReference type="Pfam" id="PF13454"/>
    </source>
</evidence>
<name>A0ABQ6ZDE1_9GAMM</name>
<dbReference type="PANTHER" id="PTHR40254:SF1">
    <property type="entry name" value="BLR0577 PROTEIN"/>
    <property type="match status" value="1"/>
</dbReference>
<dbReference type="PRINTS" id="PR00368">
    <property type="entry name" value="FADPNR"/>
</dbReference>
<evidence type="ECO:0000313" key="2">
    <source>
        <dbReference type="EMBL" id="KAF1723242.1"/>
    </source>
</evidence>
<dbReference type="Proteomes" id="UP000781710">
    <property type="component" value="Unassembled WGS sequence"/>
</dbReference>
<dbReference type="EMBL" id="PDWW01000030">
    <property type="protein sequence ID" value="KAF1723242.1"/>
    <property type="molecule type" value="Genomic_DNA"/>
</dbReference>
<evidence type="ECO:0000313" key="3">
    <source>
        <dbReference type="Proteomes" id="UP000781710"/>
    </source>
</evidence>
<accession>A0ABQ6ZDE1</accession>
<dbReference type="InterPro" id="IPR036188">
    <property type="entry name" value="FAD/NAD-bd_sf"/>
</dbReference>
<dbReference type="InterPro" id="IPR052189">
    <property type="entry name" value="L-asp_N-monooxygenase_NS-form"/>
</dbReference>
<feature type="domain" description="FAD-dependent urate hydroxylase HpyO/Asp monooxygenase CreE-like FAD/NAD(P)-binding" evidence="1">
    <location>
        <begin position="15"/>
        <end position="166"/>
    </location>
</feature>
<reference evidence="2 3" key="1">
    <citation type="submission" date="2017-10" db="EMBL/GenBank/DDBJ databases">
        <title>Whole genome sequencing of members of genus Pseudoxanthomonas.</title>
        <authorList>
            <person name="Kumar S."/>
            <person name="Bansal K."/>
            <person name="Kaur A."/>
            <person name="Patil P."/>
            <person name="Sharma S."/>
            <person name="Patil P.B."/>
        </authorList>
    </citation>
    <scope>NUCLEOTIDE SEQUENCE [LARGE SCALE GENOMIC DNA]</scope>
    <source>
        <strain evidence="2 3">DSM 17109</strain>
    </source>
</reference>
<dbReference type="PRINTS" id="PR00411">
    <property type="entry name" value="PNDRDTASEI"/>
</dbReference>
<protein>
    <submittedName>
        <fullName evidence="2">Pyridine nucleotide-disulfide oxidoreductase</fullName>
    </submittedName>
</protein>
<dbReference type="PANTHER" id="PTHR40254">
    <property type="entry name" value="BLR0577 PROTEIN"/>
    <property type="match status" value="1"/>
</dbReference>
<organism evidence="2 3">
    <name type="scientific">Pseudoxanthomonas japonensis</name>
    <dbReference type="NCBI Taxonomy" id="69284"/>
    <lineage>
        <taxon>Bacteria</taxon>
        <taxon>Pseudomonadati</taxon>
        <taxon>Pseudomonadota</taxon>
        <taxon>Gammaproteobacteria</taxon>
        <taxon>Lysobacterales</taxon>
        <taxon>Lysobacteraceae</taxon>
        <taxon>Pseudoxanthomonas</taxon>
    </lineage>
</organism>
<proteinExistence type="predicted"/>
<gene>
    <name evidence="2" type="ORF">CSC78_16465</name>
</gene>
<dbReference type="Pfam" id="PF13454">
    <property type="entry name" value="NAD_binding_9"/>
    <property type="match status" value="1"/>
</dbReference>